<keyword evidence="1" id="KW-1133">Transmembrane helix</keyword>
<feature type="transmembrane region" description="Helical" evidence="1">
    <location>
        <begin position="37"/>
        <end position="56"/>
    </location>
</feature>
<accession>A0AAC9IZ76</accession>
<dbReference type="GeneID" id="71513976"/>
<name>A0AAC9IZ76_VIRHA</name>
<protein>
    <submittedName>
        <fullName evidence="2">Uncharacterized protein</fullName>
    </submittedName>
</protein>
<dbReference type="InterPro" id="IPR035406">
    <property type="entry name" value="DUF5412"/>
</dbReference>
<evidence type="ECO:0000313" key="2">
    <source>
        <dbReference type="EMBL" id="APC47790.1"/>
    </source>
</evidence>
<dbReference type="AlphaFoldDB" id="A0AAC9IZ76"/>
<dbReference type="Pfam" id="PF17428">
    <property type="entry name" value="DUF5412"/>
    <property type="match status" value="1"/>
</dbReference>
<keyword evidence="1" id="KW-0812">Transmembrane</keyword>
<gene>
    <name evidence="2" type="ORF">BME96_06220</name>
</gene>
<dbReference type="Proteomes" id="UP000182945">
    <property type="component" value="Chromosome"/>
</dbReference>
<sequence>MNKQYNLGSFYLLLALAALVGYAIYSNINHMWLVAPPNYILLLGSLCILVLAIKGLKYKENRLARIRSWVTVAFSSLLSIALIIAVIVTFLASTMGASVHIKTASSPDDSYTLEFYRWNAGAAGSLGISGEINGPLWTKKRFYYQVNKEDVNVTWEDENTVTINNHTLQLDEGETYGY</sequence>
<proteinExistence type="predicted"/>
<dbReference type="RefSeq" id="WP_071648651.1">
    <property type="nucleotide sequence ID" value="NZ_CP017962.1"/>
</dbReference>
<evidence type="ECO:0000313" key="3">
    <source>
        <dbReference type="Proteomes" id="UP000182945"/>
    </source>
</evidence>
<feature type="transmembrane region" description="Helical" evidence="1">
    <location>
        <begin position="68"/>
        <end position="92"/>
    </location>
</feature>
<reference evidence="2 3" key="1">
    <citation type="submission" date="2016-11" db="EMBL/GenBank/DDBJ databases">
        <title>Complete genome sequencing of Virgibacillus halodenitrificans PDB-F2.</title>
        <authorList>
            <person name="Sun Z."/>
            <person name="Zhou Y."/>
            <person name="Li H."/>
        </authorList>
    </citation>
    <scope>NUCLEOTIDE SEQUENCE [LARGE SCALE GENOMIC DNA]</scope>
    <source>
        <strain evidence="2 3">PDB-F2</strain>
    </source>
</reference>
<organism evidence="2 3">
    <name type="scientific">Virgibacillus halodenitrificans</name>
    <name type="common">Bacillus halodenitrificans</name>
    <dbReference type="NCBI Taxonomy" id="1482"/>
    <lineage>
        <taxon>Bacteria</taxon>
        <taxon>Bacillati</taxon>
        <taxon>Bacillota</taxon>
        <taxon>Bacilli</taxon>
        <taxon>Bacillales</taxon>
        <taxon>Bacillaceae</taxon>
        <taxon>Virgibacillus</taxon>
    </lineage>
</organism>
<keyword evidence="1" id="KW-0472">Membrane</keyword>
<dbReference type="EMBL" id="CP017962">
    <property type="protein sequence ID" value="APC47790.1"/>
    <property type="molecule type" value="Genomic_DNA"/>
</dbReference>
<dbReference type="KEGG" id="vhl:BME96_06220"/>
<evidence type="ECO:0000256" key="1">
    <source>
        <dbReference type="SAM" id="Phobius"/>
    </source>
</evidence>
<feature type="transmembrane region" description="Helical" evidence="1">
    <location>
        <begin position="7"/>
        <end position="25"/>
    </location>
</feature>